<dbReference type="Gene3D" id="3.30.260.10">
    <property type="entry name" value="TCP-1-like chaperonin intermediate domain"/>
    <property type="match status" value="1"/>
</dbReference>
<comment type="subcellular location">
    <subcellularLocation>
        <location evidence="1">Cytoplasm</location>
    </subcellularLocation>
</comment>
<dbReference type="PANTHER" id="PTHR11353">
    <property type="entry name" value="CHAPERONIN"/>
    <property type="match status" value="1"/>
</dbReference>
<evidence type="ECO:0000256" key="5">
    <source>
        <dbReference type="ARBA" id="ARBA00022840"/>
    </source>
</evidence>
<dbReference type="SUPFAM" id="SSF54849">
    <property type="entry name" value="GroEL-intermediate domain like"/>
    <property type="match status" value="1"/>
</dbReference>
<dbReference type="GO" id="GO:0005524">
    <property type="term" value="F:ATP binding"/>
    <property type="evidence" value="ECO:0007669"/>
    <property type="project" value="UniProtKB-KW"/>
</dbReference>
<comment type="similarity">
    <text evidence="2 9">Belongs to the TCP-1 chaperonin family.</text>
</comment>
<evidence type="ECO:0000256" key="4">
    <source>
        <dbReference type="ARBA" id="ARBA00022741"/>
    </source>
</evidence>
<dbReference type="SUPFAM" id="SSF48592">
    <property type="entry name" value="GroEL equatorial domain-like"/>
    <property type="match status" value="1"/>
</dbReference>
<evidence type="ECO:0000313" key="11">
    <source>
        <dbReference type="Proteomes" id="UP000297452"/>
    </source>
</evidence>
<keyword evidence="5 9" id="KW-0067">ATP-binding</keyword>
<dbReference type="GO" id="GO:0140662">
    <property type="term" value="F:ATP-dependent protein folding chaperone"/>
    <property type="evidence" value="ECO:0007669"/>
    <property type="project" value="InterPro"/>
</dbReference>
<dbReference type="InterPro" id="IPR027410">
    <property type="entry name" value="TCP-1-like_intermed_sf"/>
</dbReference>
<evidence type="ECO:0000256" key="3">
    <source>
        <dbReference type="ARBA" id="ARBA00022490"/>
    </source>
</evidence>
<keyword evidence="6 9" id="KW-0143">Chaperone</keyword>
<dbReference type="OrthoDB" id="10248520at2759"/>
<dbReference type="InterPro" id="IPR002194">
    <property type="entry name" value="Chaperonin_TCP-1_CS"/>
</dbReference>
<dbReference type="CDD" id="cd03339">
    <property type="entry name" value="TCP1_epsilon"/>
    <property type="match status" value="1"/>
</dbReference>
<dbReference type="GO" id="GO:0016887">
    <property type="term" value="F:ATP hydrolysis activity"/>
    <property type="evidence" value="ECO:0007669"/>
    <property type="project" value="InterPro"/>
</dbReference>
<dbReference type="Pfam" id="PF00118">
    <property type="entry name" value="Cpn60_TCP1"/>
    <property type="match status" value="1"/>
</dbReference>
<comment type="caution">
    <text evidence="10">The sequence shown here is derived from an EMBL/GenBank/DDBJ whole genome shotgun (WGS) entry which is preliminary data.</text>
</comment>
<evidence type="ECO:0000256" key="8">
    <source>
        <dbReference type="ARBA" id="ARBA00033325"/>
    </source>
</evidence>
<organism evidence="10 11">
    <name type="scientific">Botryotinia narcissicola</name>
    <dbReference type="NCBI Taxonomy" id="278944"/>
    <lineage>
        <taxon>Eukaryota</taxon>
        <taxon>Fungi</taxon>
        <taxon>Dikarya</taxon>
        <taxon>Ascomycota</taxon>
        <taxon>Pezizomycotina</taxon>
        <taxon>Leotiomycetes</taxon>
        <taxon>Helotiales</taxon>
        <taxon>Sclerotiniaceae</taxon>
        <taxon>Botryotinia</taxon>
    </lineage>
</organism>
<reference evidence="10 11" key="1">
    <citation type="submission" date="2017-12" db="EMBL/GenBank/DDBJ databases">
        <title>Comparative genomics of Botrytis spp.</title>
        <authorList>
            <person name="Valero-Jimenez C.A."/>
            <person name="Tapia P."/>
            <person name="Veloso J."/>
            <person name="Silva-Moreno E."/>
            <person name="Staats M."/>
            <person name="Valdes J.H."/>
            <person name="Van Kan J.A.L."/>
        </authorList>
    </citation>
    <scope>NUCLEOTIDE SEQUENCE [LARGE SCALE GENOMIC DNA]</scope>
    <source>
        <strain evidence="10 11">MUCL2120</strain>
    </source>
</reference>
<dbReference type="InterPro" id="IPR002423">
    <property type="entry name" value="Cpn60/GroEL/TCP-1"/>
</dbReference>
<dbReference type="SUPFAM" id="SSF52029">
    <property type="entry name" value="GroEL apical domain-like"/>
    <property type="match status" value="1"/>
</dbReference>
<dbReference type="AlphaFoldDB" id="A0A4Z1J0I5"/>
<keyword evidence="11" id="KW-1185">Reference proteome</keyword>
<evidence type="ECO:0000256" key="2">
    <source>
        <dbReference type="ARBA" id="ARBA00008020"/>
    </source>
</evidence>
<keyword evidence="3" id="KW-0963">Cytoplasm</keyword>
<evidence type="ECO:0000256" key="9">
    <source>
        <dbReference type="RuleBase" id="RU004187"/>
    </source>
</evidence>
<dbReference type="InterPro" id="IPR027413">
    <property type="entry name" value="GROEL-like_equatorial_sf"/>
</dbReference>
<dbReference type="InterPro" id="IPR027409">
    <property type="entry name" value="GroEL-like_apical_dom_sf"/>
</dbReference>
<name>A0A4Z1J0I5_9HELO</name>
<dbReference type="PROSITE" id="PS00751">
    <property type="entry name" value="TCP1_2"/>
    <property type="match status" value="1"/>
</dbReference>
<protein>
    <recommendedName>
        <fullName evidence="7">T-complex protein 1 subunit epsilon</fullName>
    </recommendedName>
    <alternativeName>
        <fullName evidence="8">CCT-epsilon</fullName>
    </alternativeName>
</protein>
<dbReference type="PROSITE" id="PS00750">
    <property type="entry name" value="TCP1_1"/>
    <property type="match status" value="1"/>
</dbReference>
<dbReference type="InterPro" id="IPR012718">
    <property type="entry name" value="Chap_CCT_epsi"/>
</dbReference>
<dbReference type="GO" id="GO:0051082">
    <property type="term" value="F:unfolded protein binding"/>
    <property type="evidence" value="ECO:0007669"/>
    <property type="project" value="InterPro"/>
</dbReference>
<dbReference type="PRINTS" id="PR00304">
    <property type="entry name" value="TCOMPLEXTCP1"/>
</dbReference>
<dbReference type="Gene3D" id="3.50.7.10">
    <property type="entry name" value="GroEL"/>
    <property type="match status" value="1"/>
</dbReference>
<dbReference type="PROSITE" id="PS00995">
    <property type="entry name" value="TCP1_3"/>
    <property type="match status" value="1"/>
</dbReference>
<proteinExistence type="inferred from homology"/>
<dbReference type="STRING" id="278944.A0A4Z1J0I5"/>
<evidence type="ECO:0000256" key="1">
    <source>
        <dbReference type="ARBA" id="ARBA00004496"/>
    </source>
</evidence>
<sequence length="524" mass="57183">MAMNIDMSQASVIKDEQGRPFIVVRDQGKKKRQHGNEAVKSHILAARTVANIVKTSLGPRGLDKILISPDGDITVTNDGATILGQMEIQNHVAKLLVELSKSQDDEIGDGTTGVVVLAGALLEQASELIDKIADTIEFTKTQKENLVKVARTSLGSKIVSKAHDQFANIAVDAILSVADLERKDVDFDLIKVDGKVGGSLEDSLLVQGVIVDKDFSHPQMPDEVRDAKIAILTCAFEPPKPKTKHKLDITSVEEFKKLQTYEKDKFTEMVQQIKDTGANLVICQWGFDDEANHLLLQIQLPAVRWVGGPEIELIAIATNGRIVPRFEDLSAEKLGRAGLVREMSFGTTREKMLVIEECANTRAVTVFVRGSNKMIIDEAKRSLHDALCVVRNLVRDNRVVYGGGAAEIACSLAVEDAAVKSPGLEQYAMRAFADALDAIPMALAENSGLSSIETLASVKSRQATEKNTRLGVDCMQTGSNDMRDAFVIDPLIGKKQQLMLATQLCRMVLKINNVIIAGNDENEF</sequence>
<accession>A0A4Z1J0I5</accession>
<gene>
    <name evidence="10" type="ORF">BOTNAR_0114g00050</name>
</gene>
<evidence type="ECO:0000256" key="7">
    <source>
        <dbReference type="ARBA" id="ARBA00024086"/>
    </source>
</evidence>
<dbReference type="Gene3D" id="1.10.560.10">
    <property type="entry name" value="GroEL-like equatorial domain"/>
    <property type="match status" value="1"/>
</dbReference>
<dbReference type="FunFam" id="1.10.560.10:FF:000049">
    <property type="entry name" value="T-complex protein 1 subunitTheta, putative"/>
    <property type="match status" value="1"/>
</dbReference>
<evidence type="ECO:0000313" key="10">
    <source>
        <dbReference type="EMBL" id="TGO62407.1"/>
    </source>
</evidence>
<dbReference type="FunFam" id="3.50.7.10:FF:000003">
    <property type="entry name" value="T-complex protein 1 subunit epsilon"/>
    <property type="match status" value="1"/>
</dbReference>
<dbReference type="Proteomes" id="UP000297452">
    <property type="component" value="Unassembled WGS sequence"/>
</dbReference>
<dbReference type="InterPro" id="IPR017998">
    <property type="entry name" value="Chaperone_TCP-1"/>
</dbReference>
<dbReference type="EMBL" id="PQXJ01000114">
    <property type="protein sequence ID" value="TGO62407.1"/>
    <property type="molecule type" value="Genomic_DNA"/>
</dbReference>
<dbReference type="GO" id="GO:0005832">
    <property type="term" value="C:chaperonin-containing T-complex"/>
    <property type="evidence" value="ECO:0007669"/>
    <property type="project" value="UniProtKB-ARBA"/>
</dbReference>
<keyword evidence="4 9" id="KW-0547">Nucleotide-binding</keyword>
<evidence type="ECO:0000256" key="6">
    <source>
        <dbReference type="ARBA" id="ARBA00023186"/>
    </source>
</evidence>